<protein>
    <submittedName>
        <fullName evidence="1">Uncharacterized protein</fullName>
    </submittedName>
</protein>
<evidence type="ECO:0000313" key="2">
    <source>
        <dbReference type="Proteomes" id="UP000807825"/>
    </source>
</evidence>
<comment type="caution">
    <text evidence="1">The sequence shown here is derived from an EMBL/GenBank/DDBJ whole genome shotgun (WGS) entry which is preliminary data.</text>
</comment>
<dbReference type="Proteomes" id="UP000807825">
    <property type="component" value="Unassembled WGS sequence"/>
</dbReference>
<sequence length="83" mass="9128">MLYARLTGAKMPEMSLTTASWKIQCVFLATLGFSGTLLIERKEILSPAPHKRDVRASLPITPLIQGPRRIYSPAQVGSLTAME</sequence>
<name>A0A9D6Z7C1_9BACT</name>
<dbReference type="EMBL" id="JACRDE010000411">
    <property type="protein sequence ID" value="MBI5250966.1"/>
    <property type="molecule type" value="Genomic_DNA"/>
</dbReference>
<reference evidence="1" key="1">
    <citation type="submission" date="2020-07" db="EMBL/GenBank/DDBJ databases">
        <title>Huge and variable diversity of episymbiotic CPR bacteria and DPANN archaea in groundwater ecosystems.</title>
        <authorList>
            <person name="He C.Y."/>
            <person name="Keren R."/>
            <person name="Whittaker M."/>
            <person name="Farag I.F."/>
            <person name="Doudna J."/>
            <person name="Cate J.H.D."/>
            <person name="Banfield J.F."/>
        </authorList>
    </citation>
    <scope>NUCLEOTIDE SEQUENCE</scope>
    <source>
        <strain evidence="1">NC_groundwater_1664_Pr3_B-0.1um_52_9</strain>
    </source>
</reference>
<gene>
    <name evidence="1" type="ORF">HY912_15870</name>
</gene>
<organism evidence="1 2">
    <name type="scientific">Desulfomonile tiedjei</name>
    <dbReference type="NCBI Taxonomy" id="2358"/>
    <lineage>
        <taxon>Bacteria</taxon>
        <taxon>Pseudomonadati</taxon>
        <taxon>Thermodesulfobacteriota</taxon>
        <taxon>Desulfomonilia</taxon>
        <taxon>Desulfomonilales</taxon>
        <taxon>Desulfomonilaceae</taxon>
        <taxon>Desulfomonile</taxon>
    </lineage>
</organism>
<accession>A0A9D6Z7C1</accession>
<evidence type="ECO:0000313" key="1">
    <source>
        <dbReference type="EMBL" id="MBI5250966.1"/>
    </source>
</evidence>
<dbReference type="AlphaFoldDB" id="A0A9D6Z7C1"/>
<proteinExistence type="predicted"/>